<evidence type="ECO:0000313" key="2">
    <source>
        <dbReference type="Proteomes" id="UP001432322"/>
    </source>
</evidence>
<comment type="caution">
    <text evidence="1">The sequence shown here is derived from an EMBL/GenBank/DDBJ whole genome shotgun (WGS) entry which is preliminary data.</text>
</comment>
<dbReference type="EMBL" id="BTSY01000004">
    <property type="protein sequence ID" value="GMT23854.1"/>
    <property type="molecule type" value="Genomic_DNA"/>
</dbReference>
<organism evidence="1 2">
    <name type="scientific">Pristionchus fissidentatus</name>
    <dbReference type="NCBI Taxonomy" id="1538716"/>
    <lineage>
        <taxon>Eukaryota</taxon>
        <taxon>Metazoa</taxon>
        <taxon>Ecdysozoa</taxon>
        <taxon>Nematoda</taxon>
        <taxon>Chromadorea</taxon>
        <taxon>Rhabditida</taxon>
        <taxon>Rhabditina</taxon>
        <taxon>Diplogasteromorpha</taxon>
        <taxon>Diplogasteroidea</taxon>
        <taxon>Neodiplogasteridae</taxon>
        <taxon>Pristionchus</taxon>
    </lineage>
</organism>
<protein>
    <submittedName>
        <fullName evidence="1">Uncharacterized protein</fullName>
    </submittedName>
</protein>
<gene>
    <name evidence="1" type="ORF">PFISCL1PPCAC_15151</name>
</gene>
<accession>A0AAV5VWB0</accession>
<feature type="non-terminal residue" evidence="1">
    <location>
        <position position="1"/>
    </location>
</feature>
<dbReference type="AlphaFoldDB" id="A0AAV5VWB0"/>
<dbReference type="Proteomes" id="UP001432322">
    <property type="component" value="Unassembled WGS sequence"/>
</dbReference>
<reference evidence="1" key="1">
    <citation type="submission" date="2023-10" db="EMBL/GenBank/DDBJ databases">
        <title>Genome assembly of Pristionchus species.</title>
        <authorList>
            <person name="Yoshida K."/>
            <person name="Sommer R.J."/>
        </authorList>
    </citation>
    <scope>NUCLEOTIDE SEQUENCE</scope>
    <source>
        <strain evidence="1">RS5133</strain>
    </source>
</reference>
<proteinExistence type="predicted"/>
<name>A0AAV5VWB0_9BILA</name>
<keyword evidence="2" id="KW-1185">Reference proteome</keyword>
<evidence type="ECO:0000313" key="1">
    <source>
        <dbReference type="EMBL" id="GMT23854.1"/>
    </source>
</evidence>
<sequence length="134" mass="15540">KSTLYKLLSICAATVRKASVCVDYFYSDAEMGFDELNECADFLFHRKVESRDWRDDVHDKIKHMRFYLTGDYRGHTKNNSRIADHCWKYALSDPEDKAMQATCLNGIAGESHVHDLKCERCQLIKDITSLINKN</sequence>